<dbReference type="PROSITE" id="PS51718">
    <property type="entry name" value="G_DYNAMIN_2"/>
    <property type="match status" value="1"/>
</dbReference>
<dbReference type="PROSITE" id="PS00587">
    <property type="entry name" value="GLYCOSYL_HYDROL_F17"/>
    <property type="match status" value="1"/>
</dbReference>
<dbReference type="FunFam" id="3.20.20.80:FF:000002">
    <property type="entry name" value="Glucan endo-1,3-beta-glucosidase 3"/>
    <property type="match status" value="1"/>
</dbReference>
<dbReference type="Pfam" id="PF07983">
    <property type="entry name" value="X8"/>
    <property type="match status" value="1"/>
</dbReference>
<keyword evidence="8" id="KW-0336">GPI-anchor</keyword>
<keyword evidence="13 22" id="KW-0378">Hydrolase</keyword>
<evidence type="ECO:0000256" key="16">
    <source>
        <dbReference type="ARBA" id="ARBA00023136"/>
    </source>
</evidence>
<evidence type="ECO:0000256" key="2">
    <source>
        <dbReference type="ARBA" id="ARBA00004413"/>
    </source>
</evidence>
<dbReference type="SMART" id="SM00768">
    <property type="entry name" value="X8"/>
    <property type="match status" value="1"/>
</dbReference>
<keyword evidence="9" id="KW-0479">Metal-binding</keyword>
<keyword evidence="20 22" id="KW-0326">Glycosidase</keyword>
<dbReference type="SMART" id="SM00027">
    <property type="entry name" value="EH"/>
    <property type="match status" value="1"/>
</dbReference>
<dbReference type="Pfam" id="PF16880">
    <property type="entry name" value="EHD_N"/>
    <property type="match status" value="1"/>
</dbReference>
<evidence type="ECO:0000256" key="3">
    <source>
        <dbReference type="ARBA" id="ARBA00004481"/>
    </source>
</evidence>
<dbReference type="InterPro" id="IPR045063">
    <property type="entry name" value="Dynamin_N"/>
</dbReference>
<dbReference type="GO" id="GO:0042973">
    <property type="term" value="F:glucan endo-1,3-beta-D-glucosidase activity"/>
    <property type="evidence" value="ECO:0007669"/>
    <property type="project" value="UniProtKB-EC"/>
</dbReference>
<dbReference type="AlphaFoldDB" id="A0A218XAB9"/>
<dbReference type="InterPro" id="IPR030381">
    <property type="entry name" value="G_DYNAMIN_dom"/>
</dbReference>
<dbReference type="InterPro" id="IPR012946">
    <property type="entry name" value="X8"/>
</dbReference>
<dbReference type="SMART" id="SM00054">
    <property type="entry name" value="EFh"/>
    <property type="match status" value="2"/>
</dbReference>
<evidence type="ECO:0000256" key="9">
    <source>
        <dbReference type="ARBA" id="ARBA00022723"/>
    </source>
</evidence>
<dbReference type="PANTHER" id="PTHR32227">
    <property type="entry name" value="GLUCAN ENDO-1,3-BETA-GLUCOSIDASE BG1-RELATED-RELATED"/>
    <property type="match status" value="1"/>
</dbReference>
<keyword evidence="16" id="KW-0472">Membrane</keyword>
<dbReference type="PROSITE" id="PS50222">
    <property type="entry name" value="EF_HAND_2"/>
    <property type="match status" value="2"/>
</dbReference>
<dbReference type="Gene3D" id="1.20.58.1040">
    <property type="match status" value="1"/>
</dbReference>
<evidence type="ECO:0000256" key="22">
    <source>
        <dbReference type="RuleBase" id="RU004336"/>
    </source>
</evidence>
<dbReference type="InterPro" id="IPR044965">
    <property type="entry name" value="Glyco_hydro_17_plant"/>
</dbReference>
<dbReference type="Pfam" id="PF18150">
    <property type="entry name" value="DUF5600"/>
    <property type="match status" value="1"/>
</dbReference>
<dbReference type="Proteomes" id="UP000197138">
    <property type="component" value="Unassembled WGS sequence"/>
</dbReference>
<evidence type="ECO:0000256" key="21">
    <source>
        <dbReference type="RuleBase" id="RU004335"/>
    </source>
</evidence>
<comment type="catalytic activity">
    <reaction evidence="1">
        <text>Hydrolysis of (1-&gt;3)-beta-D-glucosidic linkages in (1-&gt;3)-beta-D-glucans.</text>
        <dbReference type="EC" id="3.2.1.39"/>
    </reaction>
</comment>
<feature type="domain" description="EH" evidence="25">
    <location>
        <begin position="530"/>
        <end position="619"/>
    </location>
</feature>
<protein>
    <recommendedName>
        <fullName evidence="6">glucan endo-1,3-beta-D-glucosidase</fullName>
        <ecNumber evidence="6">3.2.1.39</ecNumber>
    </recommendedName>
</protein>
<feature type="domain" description="EF-hand" evidence="26">
    <location>
        <begin position="566"/>
        <end position="598"/>
    </location>
</feature>
<name>A0A218XAB9_PUNGR</name>
<evidence type="ECO:0000256" key="19">
    <source>
        <dbReference type="ARBA" id="ARBA00023288"/>
    </source>
</evidence>
<dbReference type="GO" id="GO:0009506">
    <property type="term" value="C:plasmodesma"/>
    <property type="evidence" value="ECO:0007669"/>
    <property type="project" value="UniProtKB-ARBA"/>
</dbReference>
<gene>
    <name evidence="28" type="ORF">CDL15_Pgr007340</name>
</gene>
<dbReference type="PROSITE" id="PS50031">
    <property type="entry name" value="EH"/>
    <property type="match status" value="1"/>
</dbReference>
<dbReference type="InterPro" id="IPR011992">
    <property type="entry name" value="EF-hand-dom_pair"/>
</dbReference>
<evidence type="ECO:0000256" key="5">
    <source>
        <dbReference type="ARBA" id="ARBA00008773"/>
    </source>
</evidence>
<dbReference type="CDD" id="cd00052">
    <property type="entry name" value="EH"/>
    <property type="match status" value="1"/>
</dbReference>
<dbReference type="Pfam" id="PF00332">
    <property type="entry name" value="Glyco_hydro_17"/>
    <property type="match status" value="1"/>
</dbReference>
<dbReference type="SUPFAM" id="SSF47473">
    <property type="entry name" value="EF-hand"/>
    <property type="match status" value="1"/>
</dbReference>
<evidence type="ECO:0000256" key="7">
    <source>
        <dbReference type="ARBA" id="ARBA00022475"/>
    </source>
</evidence>
<keyword evidence="14" id="KW-0611">Plant defense</keyword>
<dbReference type="InterPro" id="IPR017853">
    <property type="entry name" value="GH"/>
</dbReference>
<dbReference type="InterPro" id="IPR000261">
    <property type="entry name" value="EH_dom"/>
</dbReference>
<keyword evidence="10 24" id="KW-0732">Signal</keyword>
<dbReference type="Gene3D" id="3.40.50.300">
    <property type="entry name" value="P-loop containing nucleotide triphosphate hydrolases"/>
    <property type="match status" value="1"/>
</dbReference>
<evidence type="ECO:0000256" key="6">
    <source>
        <dbReference type="ARBA" id="ARBA00012780"/>
    </source>
</evidence>
<evidence type="ECO:0000256" key="12">
    <source>
        <dbReference type="ARBA" id="ARBA00022753"/>
    </source>
</evidence>
<evidence type="ECO:0000256" key="10">
    <source>
        <dbReference type="ARBA" id="ARBA00022729"/>
    </source>
</evidence>
<evidence type="ECO:0000313" key="29">
    <source>
        <dbReference type="Proteomes" id="UP000197138"/>
    </source>
</evidence>
<dbReference type="InterPro" id="IPR000490">
    <property type="entry name" value="Glyco_hydro_17"/>
</dbReference>
<evidence type="ECO:0000256" key="4">
    <source>
        <dbReference type="ARBA" id="ARBA00004609"/>
    </source>
</evidence>
<dbReference type="GO" id="GO:0005525">
    <property type="term" value="F:GTP binding"/>
    <property type="evidence" value="ECO:0007669"/>
    <property type="project" value="InterPro"/>
</dbReference>
<dbReference type="Gene3D" id="1.10.238.10">
    <property type="entry name" value="EF-hand"/>
    <property type="match status" value="1"/>
</dbReference>
<accession>A0A218XAB9</accession>
<dbReference type="Gene3D" id="3.20.20.80">
    <property type="entry name" value="Glycosidases"/>
    <property type="match status" value="1"/>
</dbReference>
<dbReference type="GO" id="GO:0010008">
    <property type="term" value="C:endosome membrane"/>
    <property type="evidence" value="ECO:0007669"/>
    <property type="project" value="UniProtKB-SubCell"/>
</dbReference>
<keyword evidence="18" id="KW-0325">Glycoprotein</keyword>
<dbReference type="InterPro" id="IPR027417">
    <property type="entry name" value="P-loop_NTPase"/>
</dbReference>
<evidence type="ECO:0000256" key="18">
    <source>
        <dbReference type="ARBA" id="ARBA00023180"/>
    </source>
</evidence>
<dbReference type="SUPFAM" id="SSF52540">
    <property type="entry name" value="P-loop containing nucleoside triphosphate hydrolases"/>
    <property type="match status" value="1"/>
</dbReference>
<dbReference type="Gene3D" id="1.10.268.20">
    <property type="match status" value="2"/>
</dbReference>
<evidence type="ECO:0000259" key="27">
    <source>
        <dbReference type="PROSITE" id="PS51718"/>
    </source>
</evidence>
<dbReference type="GO" id="GO:0005975">
    <property type="term" value="P:carbohydrate metabolic process"/>
    <property type="evidence" value="ECO:0007669"/>
    <property type="project" value="InterPro"/>
</dbReference>
<evidence type="ECO:0000256" key="14">
    <source>
        <dbReference type="ARBA" id="ARBA00022821"/>
    </source>
</evidence>
<dbReference type="GO" id="GO:0098552">
    <property type="term" value="C:side of membrane"/>
    <property type="evidence" value="ECO:0007669"/>
    <property type="project" value="UniProtKB-KW"/>
</dbReference>
<keyword evidence="17" id="KW-1015">Disulfide bond</keyword>
<feature type="region of interest" description="Disordered" evidence="23">
    <location>
        <begin position="351"/>
        <end position="374"/>
    </location>
</feature>
<feature type="compositionally biased region" description="Polar residues" evidence="23">
    <location>
        <begin position="352"/>
        <end position="361"/>
    </location>
</feature>
<dbReference type="FunFam" id="1.20.58.1040:FF:000001">
    <property type="entry name" value="Glucan endo-1,3-beta-glucosidase 4"/>
    <property type="match status" value="1"/>
</dbReference>
<keyword evidence="19" id="KW-0449">Lipoprotein</keyword>
<feature type="chain" id="PRO_5013324538" description="glucan endo-1,3-beta-D-glucosidase" evidence="24">
    <location>
        <begin position="22"/>
        <end position="1040"/>
    </location>
</feature>
<evidence type="ECO:0000256" key="8">
    <source>
        <dbReference type="ARBA" id="ARBA00022622"/>
    </source>
</evidence>
<evidence type="ECO:0000256" key="11">
    <source>
        <dbReference type="ARBA" id="ARBA00022741"/>
    </source>
</evidence>
<comment type="subcellular location">
    <subcellularLocation>
        <location evidence="4">Cell membrane</location>
        <topology evidence="4">Lipid-anchor</topology>
        <topology evidence="4">GPI-anchor</topology>
    </subcellularLocation>
    <subcellularLocation>
        <location evidence="2">Cell membrane</location>
        <topology evidence="2">Peripheral membrane protein</topology>
        <orientation evidence="2">Cytoplasmic side</orientation>
    </subcellularLocation>
    <subcellularLocation>
        <location evidence="3">Endosome membrane</location>
        <topology evidence="3">Peripheral membrane protein</topology>
    </subcellularLocation>
</comment>
<keyword evidence="11" id="KW-0547">Nucleotide-binding</keyword>
<reference evidence="29" key="1">
    <citation type="journal article" date="2017" name="Plant J.">
        <title>The pomegranate (Punica granatum L.) genome and the genomics of punicalagin biosynthesis.</title>
        <authorList>
            <person name="Qin G."/>
            <person name="Xu C."/>
            <person name="Ming R."/>
            <person name="Tang H."/>
            <person name="Guyot R."/>
            <person name="Kramer E.M."/>
            <person name="Hu Y."/>
            <person name="Yi X."/>
            <person name="Qi Y."/>
            <person name="Xu X."/>
            <person name="Gao Z."/>
            <person name="Pan H."/>
            <person name="Jian J."/>
            <person name="Tian Y."/>
            <person name="Yue Z."/>
            <person name="Xu Y."/>
        </authorList>
    </citation>
    <scope>NUCLEOTIDE SEQUENCE [LARGE SCALE GENOMIC DNA]</scope>
    <source>
        <strain evidence="29">cv. Dabenzi</strain>
    </source>
</reference>
<evidence type="ECO:0000256" key="20">
    <source>
        <dbReference type="ARBA" id="ARBA00023295"/>
    </source>
</evidence>
<keyword evidence="12" id="KW-0967">Endosome</keyword>
<keyword evidence="15" id="KW-0106">Calcium</keyword>
<dbReference type="GO" id="GO:0006952">
    <property type="term" value="P:defense response"/>
    <property type="evidence" value="ECO:0007669"/>
    <property type="project" value="UniProtKB-KW"/>
</dbReference>
<dbReference type="InterPro" id="IPR031692">
    <property type="entry name" value="EHD_N"/>
</dbReference>
<comment type="similarity">
    <text evidence="5 21">Belongs to the glycosyl hydrolase 17 family.</text>
</comment>
<dbReference type="GO" id="GO:0005886">
    <property type="term" value="C:plasma membrane"/>
    <property type="evidence" value="ECO:0007669"/>
    <property type="project" value="UniProtKB-SubCell"/>
</dbReference>
<dbReference type="Pfam" id="PF12763">
    <property type="entry name" value="EH"/>
    <property type="match status" value="1"/>
</dbReference>
<organism evidence="28 29">
    <name type="scientific">Punica granatum</name>
    <name type="common">Pomegranate</name>
    <dbReference type="NCBI Taxonomy" id="22663"/>
    <lineage>
        <taxon>Eukaryota</taxon>
        <taxon>Viridiplantae</taxon>
        <taxon>Streptophyta</taxon>
        <taxon>Embryophyta</taxon>
        <taxon>Tracheophyta</taxon>
        <taxon>Spermatophyta</taxon>
        <taxon>Magnoliopsida</taxon>
        <taxon>eudicotyledons</taxon>
        <taxon>Gunneridae</taxon>
        <taxon>Pentapetalae</taxon>
        <taxon>rosids</taxon>
        <taxon>malvids</taxon>
        <taxon>Myrtales</taxon>
        <taxon>Lythraceae</taxon>
        <taxon>Punica</taxon>
    </lineage>
</organism>
<dbReference type="EMBL" id="MTKT01002214">
    <property type="protein sequence ID" value="OWM81302.1"/>
    <property type="molecule type" value="Genomic_DNA"/>
</dbReference>
<dbReference type="InterPro" id="IPR040990">
    <property type="entry name" value="DUF5600"/>
</dbReference>
<evidence type="ECO:0000256" key="24">
    <source>
        <dbReference type="SAM" id="SignalP"/>
    </source>
</evidence>
<feature type="domain" description="Dynamin-type G" evidence="27">
    <location>
        <begin position="684"/>
        <end position="924"/>
    </location>
</feature>
<comment type="caution">
    <text evidence="28">The sequence shown here is derived from an EMBL/GenBank/DDBJ whole genome shotgun (WGS) entry which is preliminary data.</text>
</comment>
<dbReference type="Pfam" id="PF00350">
    <property type="entry name" value="Dynamin_N"/>
    <property type="match status" value="1"/>
</dbReference>
<evidence type="ECO:0000256" key="15">
    <source>
        <dbReference type="ARBA" id="ARBA00022837"/>
    </source>
</evidence>
<dbReference type="InterPro" id="IPR002048">
    <property type="entry name" value="EF_hand_dom"/>
</dbReference>
<feature type="signal peptide" evidence="24">
    <location>
        <begin position="1"/>
        <end position="21"/>
    </location>
</feature>
<evidence type="ECO:0000256" key="23">
    <source>
        <dbReference type="SAM" id="MobiDB-lite"/>
    </source>
</evidence>
<evidence type="ECO:0000256" key="17">
    <source>
        <dbReference type="ARBA" id="ARBA00023157"/>
    </source>
</evidence>
<evidence type="ECO:0000256" key="13">
    <source>
        <dbReference type="ARBA" id="ARBA00022801"/>
    </source>
</evidence>
<feature type="domain" description="EF-hand" evidence="26">
    <location>
        <begin position="529"/>
        <end position="564"/>
    </location>
</feature>
<dbReference type="EC" id="3.2.1.39" evidence="6"/>
<sequence length="1040" mass="114566">MGLLRSSCFLLLLSILSVAESGSIGVNYGRIADNLPQPQKVVELLEQNGITRVKLYDTDATVLSALANSNISVTVALPNELLSSAAADQSFTDKWIQANILKYSPATKIEAIAVGNEVFVDPNNTTGFLVPAMKNVYASLVKYKLDSGISVSSPIALSALQSSYPTSSGAFKSNLTGPVIGPMLEFLRKTKSYLMVNAYPFFAYIDNADKISIDYALFRNNPGVVDSGNGLKYSSLFDAQVDAVYAAMSALKYDDVRIVVTETGWPSKGDQNEVGAGPENAAAYNGNLVRRVLTSRGTPLRPNFDLDVFLFALFNENQKPGPTSERNYGLFYPSEQKVYEVPLTLKDLASAPASNQSKSQVTPPPAPTEGEVSTSAAGQTWCVASEKVGKEKLQASLDYACGEGGADCKPIQEGATCYNPDSLEAHASYAFNSYYQKQARKAGSCYFGGAAYVVTQPPSTYSRITSLFKFIDLNKYTHRSIWDLRIPNGLLKKKKRMKGGGFARERLGGAALCFVMEIAPGPSGSCSKEHQQIYQEWFNLADLDGDGRITGNDAIKFFGMSNLPRQDLKQVWAIADSKRQGFLGFGEFITAMQLMSLAQAGHAITSDLLSSGIDLENVNPPAMDGLDALLAKKRRSQKTNEPDTNGSSHLQQLPSASWFSSKSSKKVPLSSVTSIIDGLKRLYIQKLKPLEVTYRFNDFVSPLLTNSDFDAKPMVMLLGAHIGPEPTTDRFVVVMSGTDERSIPGNTVAVQADMPFSGLTTFGTAFLSKFQCSQMPHPLLEHITFVDTPGVLSGEKQRTQRAYDFTGVTSWFAAKCDLILLLFDPHKLDVSDEFKRVISSLRGHDDKIRVVLNKADQVDTQQLMRVYGALMWSLGKVLNTPEVMRVYIGSFNDKPVNEAATGPLGRELFEKEQDDLLADLKDIPKKACDRRINEFVKRARAAKIHAYIISHLKKEMPAMIGKAKTQQRLIDNLEDEFGKVQREFHLPPGDFPNVEHFREILNGYSIDKFEKLKPKMIQAVDDMLGYDIPDLLKHFRNPYE</sequence>
<proteinExistence type="inferred from homology"/>
<evidence type="ECO:0000256" key="1">
    <source>
        <dbReference type="ARBA" id="ARBA00000382"/>
    </source>
</evidence>
<dbReference type="SUPFAM" id="SSF51445">
    <property type="entry name" value="(Trans)glycosidases"/>
    <property type="match status" value="1"/>
</dbReference>
<evidence type="ECO:0000313" key="28">
    <source>
        <dbReference type="EMBL" id="OWM81302.1"/>
    </source>
</evidence>
<dbReference type="CDD" id="cd09913">
    <property type="entry name" value="EHD"/>
    <property type="match status" value="1"/>
</dbReference>
<keyword evidence="7" id="KW-1003">Cell membrane</keyword>
<evidence type="ECO:0000259" key="25">
    <source>
        <dbReference type="PROSITE" id="PS50031"/>
    </source>
</evidence>
<dbReference type="GO" id="GO:0005509">
    <property type="term" value="F:calcium ion binding"/>
    <property type="evidence" value="ECO:0007669"/>
    <property type="project" value="InterPro"/>
</dbReference>
<evidence type="ECO:0000259" key="26">
    <source>
        <dbReference type="PROSITE" id="PS50222"/>
    </source>
</evidence>